<evidence type="ECO:0000313" key="3">
    <source>
        <dbReference type="Proteomes" id="UP000324020"/>
    </source>
</evidence>
<sequence length="292" mass="31666">MMVYEYLNWPTEAAATATSEDRSSWVDSSVYVDDYGNKLVDRLLAAESHPGEAFEAVLDPSPETIAPAFIADVAVQHDDIVGFAAPSSQLYDDLFYAMYAAMTETGAVLTTKYPRHEVRSRLSTMDPFVIDSTPGAETDGGVDVATTDSGPVRCGDLTSLGVAAERATTRLATGDRTGTFAIATLTQLLAHHDSAALDRFLHELVGQWRNQGVGGLVHLPPASDTDGTDWFGSAHFDYVLEMRTADSQIEARVGGKRDVAPTWQVVGSSPYSDSEVSVQADNRRRRPRFTPE</sequence>
<feature type="region of interest" description="Disordered" evidence="1">
    <location>
        <begin position="266"/>
        <end position="292"/>
    </location>
</feature>
<evidence type="ECO:0000313" key="2">
    <source>
        <dbReference type="EMBL" id="SDF97779.1"/>
    </source>
</evidence>
<gene>
    <name evidence="2" type="ORF">SAMN04488067_1123</name>
</gene>
<keyword evidence="3" id="KW-1185">Reference proteome</keyword>
<feature type="compositionally biased region" description="Basic residues" evidence="1">
    <location>
        <begin position="283"/>
        <end position="292"/>
    </location>
</feature>
<evidence type="ECO:0000256" key="1">
    <source>
        <dbReference type="SAM" id="MobiDB-lite"/>
    </source>
</evidence>
<dbReference type="RefSeq" id="WP_149799395.1">
    <property type="nucleotide sequence ID" value="NZ_FNBO01000012.1"/>
</dbReference>
<dbReference type="InterPro" id="IPR055927">
    <property type="entry name" value="DUF7504"/>
</dbReference>
<dbReference type="OrthoDB" id="316350at2157"/>
<dbReference type="Pfam" id="PF24336">
    <property type="entry name" value="DUF7504"/>
    <property type="match status" value="1"/>
</dbReference>
<proteinExistence type="predicted"/>
<dbReference type="Proteomes" id="UP000324020">
    <property type="component" value="Unassembled WGS sequence"/>
</dbReference>
<organism evidence="2 3">
    <name type="scientific">Halorubrum xinjiangense</name>
    <dbReference type="NCBI Taxonomy" id="261291"/>
    <lineage>
        <taxon>Archaea</taxon>
        <taxon>Methanobacteriati</taxon>
        <taxon>Methanobacteriota</taxon>
        <taxon>Stenosarchaea group</taxon>
        <taxon>Halobacteria</taxon>
        <taxon>Halobacteriales</taxon>
        <taxon>Haloferacaceae</taxon>
        <taxon>Halorubrum</taxon>
    </lineage>
</organism>
<dbReference type="AlphaFoldDB" id="A0A1G7QIM7"/>
<reference evidence="2 3" key="1">
    <citation type="submission" date="2016-10" db="EMBL/GenBank/DDBJ databases">
        <authorList>
            <person name="Varghese N."/>
            <person name="Submissions S."/>
        </authorList>
    </citation>
    <scope>NUCLEOTIDE SEQUENCE [LARGE SCALE GENOMIC DNA]</scope>
    <source>
        <strain evidence="2 3">CGMCC 1.3527</strain>
    </source>
</reference>
<dbReference type="EMBL" id="FNBO01000012">
    <property type="protein sequence ID" value="SDF97779.1"/>
    <property type="molecule type" value="Genomic_DNA"/>
</dbReference>
<protein>
    <submittedName>
        <fullName evidence="2">Uncharacterized protein</fullName>
    </submittedName>
</protein>
<accession>A0A1G7QIM7</accession>
<feature type="compositionally biased region" description="Polar residues" evidence="1">
    <location>
        <begin position="266"/>
        <end position="280"/>
    </location>
</feature>
<name>A0A1G7QIM7_9EURY</name>